<dbReference type="SUPFAM" id="SSF48452">
    <property type="entry name" value="TPR-like"/>
    <property type="match status" value="2"/>
</dbReference>
<evidence type="ECO:0008006" key="2">
    <source>
        <dbReference type="Google" id="ProtNLM"/>
    </source>
</evidence>
<reference evidence="1" key="1">
    <citation type="journal article" date="2020" name="mSystems">
        <title>Genome- and Community-Level Interaction Insights into Carbon Utilization and Element Cycling Functions of Hydrothermarchaeota in Hydrothermal Sediment.</title>
        <authorList>
            <person name="Zhou Z."/>
            <person name="Liu Y."/>
            <person name="Xu W."/>
            <person name="Pan J."/>
            <person name="Luo Z.H."/>
            <person name="Li M."/>
        </authorList>
    </citation>
    <scope>NUCLEOTIDE SEQUENCE [LARGE SCALE GENOMIC DNA]</scope>
    <source>
        <strain evidence="1">SpSt-479</strain>
    </source>
</reference>
<dbReference type="InterPro" id="IPR011990">
    <property type="entry name" value="TPR-like_helical_dom_sf"/>
</dbReference>
<dbReference type="Pfam" id="PF13181">
    <property type="entry name" value="TPR_8"/>
    <property type="match status" value="2"/>
</dbReference>
<dbReference type="PANTHER" id="PTHR12558">
    <property type="entry name" value="CELL DIVISION CYCLE 16,23,27"/>
    <property type="match status" value="1"/>
</dbReference>
<dbReference type="AlphaFoldDB" id="A0A7V2ZL61"/>
<sequence length="295" mass="34495">MDVEQKEKLTKLADNYIQSGKYFHAAQIYHRLLNETESNAYKFRLAETYLNMGFREAFDKYLISVLEDFPDSDEMRLEVSSLLMKSKNWEKLIEILSFVDANKSPEVNFILGFAYLKLSDYKLAQHYLELFIKSKSNPEVRLEATYYLGVSNYFLDNFEDAIKRFKESEFHQNNNPEFYFYFASSYRMLGMLTHASLYITKALRLSKKKPDILLEAGKIYNKLEQFSKAEKYLNLYTEVASKVPNDYLLAYAEALIGLKKTQKAEMVISMIEEGESDNPEVIALKSKLLKISERK</sequence>
<dbReference type="Gene3D" id="1.25.40.10">
    <property type="entry name" value="Tetratricopeptide repeat domain"/>
    <property type="match status" value="3"/>
</dbReference>
<dbReference type="InterPro" id="IPR019734">
    <property type="entry name" value="TPR_rpt"/>
</dbReference>
<organism evidence="1">
    <name type="scientific">Ignavibacterium album</name>
    <dbReference type="NCBI Taxonomy" id="591197"/>
    <lineage>
        <taxon>Bacteria</taxon>
        <taxon>Pseudomonadati</taxon>
        <taxon>Ignavibacteriota</taxon>
        <taxon>Ignavibacteria</taxon>
        <taxon>Ignavibacteriales</taxon>
        <taxon>Ignavibacteriaceae</taxon>
        <taxon>Ignavibacterium</taxon>
    </lineage>
</organism>
<dbReference type="EMBL" id="DSUJ01000008">
    <property type="protein sequence ID" value="HFI92002.1"/>
    <property type="molecule type" value="Genomic_DNA"/>
</dbReference>
<gene>
    <name evidence="1" type="ORF">ENS31_10830</name>
</gene>
<proteinExistence type="predicted"/>
<dbReference type="PANTHER" id="PTHR12558:SF13">
    <property type="entry name" value="CELL DIVISION CYCLE PROTEIN 27 HOMOLOG"/>
    <property type="match status" value="1"/>
</dbReference>
<dbReference type="SMART" id="SM00028">
    <property type="entry name" value="TPR"/>
    <property type="match status" value="4"/>
</dbReference>
<protein>
    <recommendedName>
        <fullName evidence="2">TPR repeat protein</fullName>
    </recommendedName>
</protein>
<name>A0A7V2ZL61_9BACT</name>
<accession>A0A7V2ZL61</accession>
<evidence type="ECO:0000313" key="1">
    <source>
        <dbReference type="EMBL" id="HFI92002.1"/>
    </source>
</evidence>
<comment type="caution">
    <text evidence="1">The sequence shown here is derived from an EMBL/GenBank/DDBJ whole genome shotgun (WGS) entry which is preliminary data.</text>
</comment>